<organism evidence="1 2">
    <name type="scientific">Petralouisia muris</name>
    <dbReference type="NCBI Taxonomy" id="3032872"/>
    <lineage>
        <taxon>Bacteria</taxon>
        <taxon>Bacillati</taxon>
        <taxon>Bacillota</taxon>
        <taxon>Clostridia</taxon>
        <taxon>Lachnospirales</taxon>
        <taxon>Lachnospiraceae</taxon>
        <taxon>Petralouisia</taxon>
    </lineage>
</organism>
<evidence type="ECO:0000313" key="2">
    <source>
        <dbReference type="Proteomes" id="UP000304953"/>
    </source>
</evidence>
<gene>
    <name evidence="1" type="ORF">E5329_23760</name>
</gene>
<sequence>MDILENFFYSVFQTKGYCSSDRGKELFKNSTEDKTMKLVHVCLSGSYYDGWGYQENVLAEYNYKSGIDVYVVASQENYQNIHQQNTERVIRYEYNGVKVFRIPFINFLPEKISSKLKVYKGLLKVLVEIDADIIFFHGTIGMALNCIPKYKKKFPAKKIYIDNHADYYNCCQNVISKYFLYRGLWKYLIRRTLPYVEKYYGTLPIRNIFMQEVFKIPERKTHLLIMGVDETVLPQNSEKVRIKIRDKYQISNDSFVIIAGGKIDVNKNFDKLMDAVNGLKNERIVLFIFGNVVENYRKEFEKHMTENIIFAGWMSPNDINECFVASDLGIFPGLHSVLWENACACQLPCIFHKLEGIDHVNVNGNCLLLEEVTTIGIQNAIKELIKNNGEKYMEMKMNAEIAKEKFLYKNIIKDFLG</sequence>
<reference evidence="1" key="1">
    <citation type="submission" date="2019-04" db="EMBL/GenBank/DDBJ databases">
        <title>Microbes associate with the intestines of laboratory mice.</title>
        <authorList>
            <person name="Navarre W."/>
            <person name="Wong E."/>
            <person name="Huang K."/>
            <person name="Tropini C."/>
            <person name="Ng K."/>
            <person name="Yu B."/>
        </authorList>
    </citation>
    <scope>NUCLEOTIDE SEQUENCE</scope>
    <source>
        <strain evidence="1">NM01_1-7b</strain>
    </source>
</reference>
<name>A0AC61RQ60_9FIRM</name>
<evidence type="ECO:0000313" key="1">
    <source>
        <dbReference type="EMBL" id="TGY90909.1"/>
    </source>
</evidence>
<proteinExistence type="predicted"/>
<accession>A0AC61RQ60</accession>
<dbReference type="Proteomes" id="UP000304953">
    <property type="component" value="Unassembled WGS sequence"/>
</dbReference>
<comment type="caution">
    <text evidence="1">The sequence shown here is derived from an EMBL/GenBank/DDBJ whole genome shotgun (WGS) entry which is preliminary data.</text>
</comment>
<keyword evidence="2" id="KW-1185">Reference proteome</keyword>
<protein>
    <submittedName>
        <fullName evidence="1">Glycosyltransferase</fullName>
    </submittedName>
</protein>
<dbReference type="EMBL" id="SRYA01000079">
    <property type="protein sequence ID" value="TGY90909.1"/>
    <property type="molecule type" value="Genomic_DNA"/>
</dbReference>